<organism evidence="2 3">
    <name type="scientific">Kitasatospora putterlickiae</name>
    <dbReference type="NCBI Taxonomy" id="221725"/>
    <lineage>
        <taxon>Bacteria</taxon>
        <taxon>Bacillati</taxon>
        <taxon>Actinomycetota</taxon>
        <taxon>Actinomycetes</taxon>
        <taxon>Kitasatosporales</taxon>
        <taxon>Streptomycetaceae</taxon>
        <taxon>Kitasatospora</taxon>
    </lineage>
</organism>
<reference evidence="3" key="1">
    <citation type="journal article" date="2019" name="Int. J. Syst. Evol. Microbiol.">
        <title>The Global Catalogue of Microorganisms (GCM) 10K type strain sequencing project: providing services to taxonomists for standard genome sequencing and annotation.</title>
        <authorList>
            <consortium name="The Broad Institute Genomics Platform"/>
            <consortium name="The Broad Institute Genome Sequencing Center for Infectious Disease"/>
            <person name="Wu L."/>
            <person name="Ma J."/>
        </authorList>
    </citation>
    <scope>NUCLEOTIDE SEQUENCE [LARGE SCALE GENOMIC DNA]</scope>
    <source>
        <strain evidence="3">JCM 12393</strain>
    </source>
</reference>
<evidence type="ECO:0000313" key="3">
    <source>
        <dbReference type="Proteomes" id="UP001499863"/>
    </source>
</evidence>
<dbReference type="SUPFAM" id="SSF56601">
    <property type="entry name" value="beta-lactamase/transpeptidase-like"/>
    <property type="match status" value="1"/>
</dbReference>
<comment type="caution">
    <text evidence="2">The sequence shown here is derived from an EMBL/GenBank/DDBJ whole genome shotgun (WGS) entry which is preliminary data.</text>
</comment>
<sequence>MAITLTSGTHVAGYTAPGFERVRAEFERNLLERDDLGAAFSVHRGREVLVDLWGGTADHLTGTRWERDTLQTIFSGSKGVTVTALLKLVDRGGIELDRPVSHYWPEFAAEGKGAVTVRQVVTFTGRLPGTWTQVTQDDANDPLLMAGLIAAQPLESDPRADGILYGPLSAGWIVGELVRRVDGRPLDRFFREEIAVPLDLDIHYGTGPADWPRLARTTYGRNFLPQFTGFFHSEDPLTQRIWQNPQPFPDDEGVWGRPERRSALIPAINVSGTARAFSTFYGILAEDSRRPLDDRPLLLSRRLLDEARGVYARKTDQLIDVVMAYGGGGYRLRTAERPGPDGETFGHDGGGGSANQAWPRVGLGVSYVMNRLIALGPDDKRAGSLLKALAADVTDLGLMER</sequence>
<evidence type="ECO:0000259" key="1">
    <source>
        <dbReference type="Pfam" id="PF00144"/>
    </source>
</evidence>
<dbReference type="Proteomes" id="UP001499863">
    <property type="component" value="Unassembled WGS sequence"/>
</dbReference>
<dbReference type="InterPro" id="IPR012338">
    <property type="entry name" value="Beta-lactam/transpept-like"/>
</dbReference>
<dbReference type="InterPro" id="IPR052907">
    <property type="entry name" value="Beta-lactamase/esterase"/>
</dbReference>
<accession>A0ABP4IP42</accession>
<proteinExistence type="predicted"/>
<dbReference type="Pfam" id="PF00144">
    <property type="entry name" value="Beta-lactamase"/>
    <property type="match status" value="1"/>
</dbReference>
<feature type="domain" description="Beta-lactamase-related" evidence="1">
    <location>
        <begin position="32"/>
        <end position="385"/>
    </location>
</feature>
<keyword evidence="3" id="KW-1185">Reference proteome</keyword>
<keyword evidence="2" id="KW-0378">Hydrolase</keyword>
<protein>
    <submittedName>
        <fullName evidence="2">Serine hydrolase domain-containing protein</fullName>
    </submittedName>
</protein>
<dbReference type="GO" id="GO:0016787">
    <property type="term" value="F:hydrolase activity"/>
    <property type="evidence" value="ECO:0007669"/>
    <property type="project" value="UniProtKB-KW"/>
</dbReference>
<name>A0ABP4IP42_9ACTN</name>
<dbReference type="PANTHER" id="PTHR43319:SF3">
    <property type="entry name" value="BETA-LACTAMASE-RELATED DOMAIN-CONTAINING PROTEIN"/>
    <property type="match status" value="1"/>
</dbReference>
<dbReference type="InterPro" id="IPR001466">
    <property type="entry name" value="Beta-lactam-related"/>
</dbReference>
<dbReference type="RefSeq" id="WP_344334994.1">
    <property type="nucleotide sequence ID" value="NZ_BAAAKJ010000161.1"/>
</dbReference>
<dbReference type="EMBL" id="BAAAKJ010000161">
    <property type="protein sequence ID" value="GAA1395367.1"/>
    <property type="molecule type" value="Genomic_DNA"/>
</dbReference>
<evidence type="ECO:0000313" key="2">
    <source>
        <dbReference type="EMBL" id="GAA1395367.1"/>
    </source>
</evidence>
<dbReference type="Gene3D" id="3.40.710.10">
    <property type="entry name" value="DD-peptidase/beta-lactamase superfamily"/>
    <property type="match status" value="1"/>
</dbReference>
<dbReference type="PANTHER" id="PTHR43319">
    <property type="entry name" value="BETA-LACTAMASE-RELATED"/>
    <property type="match status" value="1"/>
</dbReference>
<gene>
    <name evidence="2" type="ORF">GCM10009639_30440</name>
</gene>